<evidence type="ECO:0000313" key="3">
    <source>
        <dbReference type="Proteomes" id="UP001500889"/>
    </source>
</evidence>
<gene>
    <name evidence="2" type="ORF">DMAD_09712</name>
</gene>
<keyword evidence="1" id="KW-0732">Signal</keyword>
<name>A0AAU9F427_DROMD</name>
<organism evidence="2 3">
    <name type="scientific">Drosophila madeirensis</name>
    <name type="common">Fruit fly</name>
    <dbReference type="NCBI Taxonomy" id="30013"/>
    <lineage>
        <taxon>Eukaryota</taxon>
        <taxon>Metazoa</taxon>
        <taxon>Ecdysozoa</taxon>
        <taxon>Arthropoda</taxon>
        <taxon>Hexapoda</taxon>
        <taxon>Insecta</taxon>
        <taxon>Pterygota</taxon>
        <taxon>Neoptera</taxon>
        <taxon>Endopterygota</taxon>
        <taxon>Diptera</taxon>
        <taxon>Brachycera</taxon>
        <taxon>Muscomorpha</taxon>
        <taxon>Ephydroidea</taxon>
        <taxon>Drosophilidae</taxon>
        <taxon>Drosophila</taxon>
        <taxon>Sophophora</taxon>
    </lineage>
</organism>
<feature type="signal peptide" evidence="1">
    <location>
        <begin position="1"/>
        <end position="26"/>
    </location>
</feature>
<dbReference type="Proteomes" id="UP001500889">
    <property type="component" value="Chromosome O"/>
</dbReference>
<sequence>MNCASLLLVIGLVLPLGLMLIRPTSGVPIFDDLDPPSVFKDVGGLAMLASARRKPPRQMPLSKNMTRQERVEWVKNCELFGAPCELAEQCCTRVCLVSTRECGAPPSPMNLQ</sequence>
<dbReference type="AlphaFoldDB" id="A0AAU9F427"/>
<keyword evidence="3" id="KW-1185">Reference proteome</keyword>
<dbReference type="EMBL" id="AP029263">
    <property type="protein sequence ID" value="BFF91429.1"/>
    <property type="molecule type" value="Genomic_DNA"/>
</dbReference>
<protein>
    <recommendedName>
        <fullName evidence="4">Conotoxin</fullName>
    </recommendedName>
</protein>
<reference evidence="2 3" key="1">
    <citation type="submission" date="2024-02" db="EMBL/GenBank/DDBJ databases">
        <title>A chromosome-level genome assembly of Drosophila madeirensis, a fruit fly species endemic to Madeira island.</title>
        <authorList>
            <person name="Tomihara K."/>
            <person name="Llopart A."/>
            <person name="Yamamoto D."/>
        </authorList>
    </citation>
    <scope>NUCLEOTIDE SEQUENCE [LARGE SCALE GENOMIC DNA]</scope>
    <source>
        <strain evidence="2 3">RF1</strain>
    </source>
</reference>
<feature type="chain" id="PRO_5043515842" description="Conotoxin" evidence="1">
    <location>
        <begin position="27"/>
        <end position="112"/>
    </location>
</feature>
<evidence type="ECO:0000256" key="1">
    <source>
        <dbReference type="SAM" id="SignalP"/>
    </source>
</evidence>
<accession>A0AAU9F427</accession>
<evidence type="ECO:0000313" key="2">
    <source>
        <dbReference type="EMBL" id="BFF91429.1"/>
    </source>
</evidence>
<evidence type="ECO:0008006" key="4">
    <source>
        <dbReference type="Google" id="ProtNLM"/>
    </source>
</evidence>
<proteinExistence type="predicted"/>